<feature type="region of interest" description="Disordered" evidence="1">
    <location>
        <begin position="61"/>
        <end position="94"/>
    </location>
</feature>
<evidence type="ECO:0000259" key="2">
    <source>
        <dbReference type="Pfam" id="PF22513"/>
    </source>
</evidence>
<dbReference type="InterPro" id="IPR013321">
    <property type="entry name" value="Arc_rbn_hlx_hlx"/>
</dbReference>
<organism evidence="3 4">
    <name type="scientific">Rubrivirga marina</name>
    <dbReference type="NCBI Taxonomy" id="1196024"/>
    <lineage>
        <taxon>Bacteria</taxon>
        <taxon>Pseudomonadati</taxon>
        <taxon>Rhodothermota</taxon>
        <taxon>Rhodothermia</taxon>
        <taxon>Rhodothermales</taxon>
        <taxon>Rubricoccaceae</taxon>
        <taxon>Rubrivirga</taxon>
    </lineage>
</organism>
<evidence type="ECO:0000256" key="1">
    <source>
        <dbReference type="SAM" id="MobiDB-lite"/>
    </source>
</evidence>
<dbReference type="SUPFAM" id="SSF47598">
    <property type="entry name" value="Ribbon-helix-helix"/>
    <property type="match status" value="1"/>
</dbReference>
<dbReference type="AlphaFoldDB" id="A0A271ITJ5"/>
<dbReference type="InterPro" id="IPR010985">
    <property type="entry name" value="Ribbon_hlx_hlx"/>
</dbReference>
<protein>
    <recommendedName>
        <fullName evidence="2">Antitoxin FitA-like ribbon-helix-helix domain-containing protein</fullName>
    </recommendedName>
</protein>
<name>A0A271ITJ5_9BACT</name>
<accession>A0A271ITJ5</accession>
<sequence length="94" mass="10063">MPTITVRNVPDAVVRRLKARAERNRRSLNGEVVTLLEEAALAPPQDVEALLAEADSWFTGPLPDLAAEGKRAGRKYETAREPHPGGAAPPGDPS</sequence>
<proteinExistence type="predicted"/>
<dbReference type="EMBL" id="MQWD01000005">
    <property type="protein sequence ID" value="PAP74556.1"/>
    <property type="molecule type" value="Genomic_DNA"/>
</dbReference>
<keyword evidence="4" id="KW-1185">Reference proteome</keyword>
<feature type="compositionally biased region" description="Basic and acidic residues" evidence="1">
    <location>
        <begin position="67"/>
        <end position="83"/>
    </location>
</feature>
<dbReference type="RefSeq" id="WP_095512522.1">
    <property type="nucleotide sequence ID" value="NZ_MQWD01000005.1"/>
</dbReference>
<dbReference type="InterPro" id="IPR053853">
    <property type="entry name" value="FitA-like_RHH"/>
</dbReference>
<comment type="caution">
    <text evidence="3">The sequence shown here is derived from an EMBL/GenBank/DDBJ whole genome shotgun (WGS) entry which is preliminary data.</text>
</comment>
<dbReference type="Proteomes" id="UP000216339">
    <property type="component" value="Unassembled WGS sequence"/>
</dbReference>
<evidence type="ECO:0000313" key="4">
    <source>
        <dbReference type="Proteomes" id="UP000216339"/>
    </source>
</evidence>
<dbReference type="GO" id="GO:0006355">
    <property type="term" value="P:regulation of DNA-templated transcription"/>
    <property type="evidence" value="ECO:0007669"/>
    <property type="project" value="InterPro"/>
</dbReference>
<dbReference type="Pfam" id="PF22513">
    <property type="entry name" value="FitA-like_RHH"/>
    <property type="match status" value="1"/>
</dbReference>
<reference evidence="3 4" key="1">
    <citation type="submission" date="2016-11" db="EMBL/GenBank/DDBJ databases">
        <title>Study of marine rhodopsin-containing bacteria.</title>
        <authorList>
            <person name="Yoshizawa S."/>
            <person name="Kumagai Y."/>
            <person name="Kogure K."/>
        </authorList>
    </citation>
    <scope>NUCLEOTIDE SEQUENCE [LARGE SCALE GENOMIC DNA]</scope>
    <source>
        <strain evidence="3 4">SAORIC-28</strain>
    </source>
</reference>
<dbReference type="Gene3D" id="1.10.1220.10">
    <property type="entry name" value="Met repressor-like"/>
    <property type="match status" value="1"/>
</dbReference>
<feature type="domain" description="Antitoxin FitA-like ribbon-helix-helix" evidence="2">
    <location>
        <begin position="2"/>
        <end position="40"/>
    </location>
</feature>
<evidence type="ECO:0000313" key="3">
    <source>
        <dbReference type="EMBL" id="PAP74556.1"/>
    </source>
</evidence>
<gene>
    <name evidence="3" type="ORF">BSZ37_20465</name>
</gene>